<organism evidence="20 21">
    <name type="scientific">Megasphaera hutchinsoni</name>
    <dbReference type="NCBI Taxonomy" id="1588748"/>
    <lineage>
        <taxon>Bacteria</taxon>
        <taxon>Bacillati</taxon>
        <taxon>Bacillota</taxon>
        <taxon>Negativicutes</taxon>
        <taxon>Veillonellales</taxon>
        <taxon>Veillonellaceae</taxon>
        <taxon>Megasphaera</taxon>
    </lineage>
</organism>
<evidence type="ECO:0000256" key="10">
    <source>
        <dbReference type="ARBA" id="ARBA00022741"/>
    </source>
</evidence>
<dbReference type="SMART" id="SM00831">
    <property type="entry name" value="Cation_ATPase_N"/>
    <property type="match status" value="1"/>
</dbReference>
<dbReference type="PANTHER" id="PTHR42861">
    <property type="entry name" value="CALCIUM-TRANSPORTING ATPASE"/>
    <property type="match status" value="1"/>
</dbReference>
<dbReference type="SFLD" id="SFLDG00002">
    <property type="entry name" value="C1.7:_P-type_atpase_like"/>
    <property type="match status" value="1"/>
</dbReference>
<dbReference type="InterPro" id="IPR006415">
    <property type="entry name" value="P-type_ATPase_IIIB"/>
</dbReference>
<protein>
    <recommendedName>
        <fullName evidence="5">Magnesium-transporting ATPase, P-type 1</fullName>
        <ecNumber evidence="4">7.2.2.14</ecNumber>
    </recommendedName>
    <alternativeName>
        <fullName evidence="16">Mg(2+) transport ATPase, P-type 1</fullName>
    </alternativeName>
</protein>
<dbReference type="Gene3D" id="3.40.50.1000">
    <property type="entry name" value="HAD superfamily/HAD-like"/>
    <property type="match status" value="1"/>
</dbReference>
<evidence type="ECO:0000313" key="21">
    <source>
        <dbReference type="Proteomes" id="UP000070160"/>
    </source>
</evidence>
<dbReference type="Pfam" id="PF00690">
    <property type="entry name" value="Cation_ATPase_N"/>
    <property type="match status" value="1"/>
</dbReference>
<dbReference type="Gene3D" id="3.40.1110.10">
    <property type="entry name" value="Calcium-transporting ATPase, cytoplasmic domain N"/>
    <property type="match status" value="1"/>
</dbReference>
<dbReference type="InterPro" id="IPR023298">
    <property type="entry name" value="ATPase_P-typ_TM_dom_sf"/>
</dbReference>
<dbReference type="InterPro" id="IPR023299">
    <property type="entry name" value="ATPase_P-typ_cyto_dom_N"/>
</dbReference>
<dbReference type="RefSeq" id="WP_062485283.1">
    <property type="nucleotide sequence ID" value="NZ_KQ960933.1"/>
</dbReference>
<comment type="similarity">
    <text evidence="3">Belongs to the cation transport ATPase (P-type) (TC 3.A.3) family. Type IIIB subfamily.</text>
</comment>
<evidence type="ECO:0000256" key="15">
    <source>
        <dbReference type="ARBA" id="ARBA00023136"/>
    </source>
</evidence>
<dbReference type="PROSITE" id="PS00154">
    <property type="entry name" value="ATPASE_E1_E2"/>
    <property type="match status" value="1"/>
</dbReference>
<dbReference type="GO" id="GO:0015444">
    <property type="term" value="F:P-type magnesium transporter activity"/>
    <property type="evidence" value="ECO:0007669"/>
    <property type="project" value="UniProtKB-EC"/>
</dbReference>
<dbReference type="NCBIfam" id="TIGR01524">
    <property type="entry name" value="ATPase-IIIB_Mg"/>
    <property type="match status" value="1"/>
</dbReference>
<evidence type="ECO:0000259" key="19">
    <source>
        <dbReference type="SMART" id="SM00831"/>
    </source>
</evidence>
<reference evidence="21" key="1">
    <citation type="submission" date="2016-01" db="EMBL/GenBank/DDBJ databases">
        <authorList>
            <person name="Mitreva M."/>
            <person name="Pepin K.H."/>
            <person name="Mihindukulasuriya K.A."/>
            <person name="Fulton R."/>
            <person name="Fronick C."/>
            <person name="O'Laughlin M."/>
            <person name="Miner T."/>
            <person name="Herter B."/>
            <person name="Rosa B.A."/>
            <person name="Cordes M."/>
            <person name="Tomlinson C."/>
            <person name="Wollam A."/>
            <person name="Palsikar V.B."/>
            <person name="Mardis E.R."/>
            <person name="Wilson R.K."/>
        </authorList>
    </citation>
    <scope>NUCLEOTIDE SEQUENCE [LARGE SCALE GENOMIC DNA]</scope>
    <source>
        <strain evidence="21">KA00182</strain>
    </source>
</reference>
<evidence type="ECO:0000256" key="14">
    <source>
        <dbReference type="ARBA" id="ARBA00022989"/>
    </source>
</evidence>
<feature type="transmembrane region" description="Helical" evidence="18">
    <location>
        <begin position="852"/>
        <end position="874"/>
    </location>
</feature>
<dbReference type="SFLD" id="SFLDF00027">
    <property type="entry name" value="p-type_atpase"/>
    <property type="match status" value="1"/>
</dbReference>
<dbReference type="PATRIC" id="fig|1588748.3.peg.475"/>
<dbReference type="InterPro" id="IPR044492">
    <property type="entry name" value="P_typ_ATPase_HD_dom"/>
</dbReference>
<dbReference type="EMBL" id="LSDT01000014">
    <property type="protein sequence ID" value="KXB92374.1"/>
    <property type="molecule type" value="Genomic_DNA"/>
</dbReference>
<evidence type="ECO:0000256" key="12">
    <source>
        <dbReference type="ARBA" id="ARBA00022842"/>
    </source>
</evidence>
<keyword evidence="12" id="KW-0460">Magnesium</keyword>
<dbReference type="InterPro" id="IPR001757">
    <property type="entry name" value="P_typ_ATPase"/>
</dbReference>
<keyword evidence="10" id="KW-0547">Nucleotide-binding</keyword>
<keyword evidence="15 18" id="KW-0472">Membrane</keyword>
<accession>A0A134CJR9</accession>
<comment type="subcellular location">
    <subcellularLocation>
        <location evidence="2">Cell inner membrane</location>
        <topology evidence="2">Multi-pass membrane protein</topology>
    </subcellularLocation>
</comment>
<dbReference type="InterPro" id="IPR008250">
    <property type="entry name" value="ATPase_P-typ_transduc_dom_A_sf"/>
</dbReference>
<feature type="transmembrane region" description="Helical" evidence="18">
    <location>
        <begin position="825"/>
        <end position="846"/>
    </location>
</feature>
<dbReference type="SUPFAM" id="SSF56784">
    <property type="entry name" value="HAD-like"/>
    <property type="match status" value="1"/>
</dbReference>
<dbReference type="GO" id="GO:0016887">
    <property type="term" value="F:ATP hydrolysis activity"/>
    <property type="evidence" value="ECO:0007669"/>
    <property type="project" value="InterPro"/>
</dbReference>
<dbReference type="PRINTS" id="PR01836">
    <property type="entry name" value="MGATPASE"/>
</dbReference>
<sequence>MAQDSHDAPDFAAMSGDAVLQHLQVTLDGLRPEEVRRRRTQDGENTFSQAPADTLCYRIRCAFINPFCIILAIVAFISYVTDSYTNGFSAGGKVEAGIIVIMIVIGGLLRFSQEIKAKHAGDQLRALLHTTVTVRRQGKCCHIAHTELVVGDIVLLTAGQTIPADIRLLQTADLFVSEAALTGESRIIEKTAAPAAPAAGRTAPDMAYMSTTVLSGTGLGAVIAVGNRTRYGKAARVSRPFKDSFQKGTRSISYVMLRFIFIFIPLIFILRGLPDHHWSSALAFSLAVAVGLIPEMLPMVLTACLAKGSISLSHKKTIVKNLNTLQGLGSLQVLCLDKTGTLTRENIVLEYFMDILGKESHKVLDLAYINSFYHTGIRNPIDTAILSCAAMPHRTDYYRTLTEYYHKLAEIPFDYTRKIATVLVGAPKKHPVLIAKGNLKDIYKRCTAVAYENKTLPIRNGSFADVYTIVQDMLEDGMKVIAVAVKTFPKGTTVIRPQDEKDLTLLGYIAFFDAPKPSARISLEELKALHITPKLLTGDAEEIAKSVCRRVGIPAQHIVSGTDLQDLDAAAFDATVRKNTVFAELSPEQKVQIVQSINRQPAMTGFMGDGINDMPALLAAHVGISVDTAVPATKDSADLVLLDKDLQILATAIREGRKTFTNMLKYLKITAGSNLGNIISVVMAGLCLPFLPMTSLQLLLLNLFYDALCIVLPWDTVDEEDIAYPKDWSGKHLGKFMLLFGSISAVFDGITFAFLYYMFIPLVLHCPVFSAALPPVLQEQYIRLFQTGWFLESLWTQIVILYFLRTSKMPFIESRPSWQVMSVTLAGLFVFTGLLFTVGIPVVGLVTMPAPYFVFLPGICAAYILCVGAGKYIYIRKYKKLL</sequence>
<feature type="transmembrane region" description="Helical" evidence="18">
    <location>
        <begin position="736"/>
        <end position="760"/>
    </location>
</feature>
<dbReference type="Pfam" id="PF00122">
    <property type="entry name" value="E1-E2_ATPase"/>
    <property type="match status" value="1"/>
</dbReference>
<comment type="function">
    <text evidence="1">Mediates magnesium influx to the cytosol.</text>
</comment>
<dbReference type="SUPFAM" id="SSF81665">
    <property type="entry name" value="Calcium ATPase, transmembrane domain M"/>
    <property type="match status" value="1"/>
</dbReference>
<evidence type="ECO:0000256" key="3">
    <source>
        <dbReference type="ARBA" id="ARBA00008746"/>
    </source>
</evidence>
<dbReference type="SUPFAM" id="SSF81653">
    <property type="entry name" value="Calcium ATPase, transduction domain A"/>
    <property type="match status" value="1"/>
</dbReference>
<evidence type="ECO:0000256" key="4">
    <source>
        <dbReference type="ARBA" id="ARBA00012786"/>
    </source>
</evidence>
<comment type="caution">
    <text evidence="20">The sequence shown here is derived from an EMBL/GenBank/DDBJ whole genome shotgun (WGS) entry which is preliminary data.</text>
</comment>
<dbReference type="SFLD" id="SFLDS00003">
    <property type="entry name" value="Haloacid_Dehalogenase"/>
    <property type="match status" value="1"/>
</dbReference>
<gene>
    <name evidence="20" type="ORF">HMPREF3182_00491</name>
</gene>
<feature type="transmembrane region" description="Helical" evidence="18">
    <location>
        <begin position="697"/>
        <end position="715"/>
    </location>
</feature>
<keyword evidence="6" id="KW-1003">Cell membrane</keyword>
<evidence type="ECO:0000256" key="11">
    <source>
        <dbReference type="ARBA" id="ARBA00022840"/>
    </source>
</evidence>
<feature type="transmembrane region" description="Helical" evidence="18">
    <location>
        <begin position="666"/>
        <end position="691"/>
    </location>
</feature>
<dbReference type="Pfam" id="PF00689">
    <property type="entry name" value="Cation_ATPase_C"/>
    <property type="match status" value="1"/>
</dbReference>
<evidence type="ECO:0000313" key="20">
    <source>
        <dbReference type="EMBL" id="KXB92374.1"/>
    </source>
</evidence>
<dbReference type="InterPro" id="IPR018303">
    <property type="entry name" value="ATPase_P-typ_P_site"/>
</dbReference>
<feature type="transmembrane region" description="Helical" evidence="18">
    <location>
        <begin position="780"/>
        <end position="804"/>
    </location>
</feature>
<dbReference type="NCBIfam" id="TIGR01494">
    <property type="entry name" value="ATPase_P-type"/>
    <property type="match status" value="2"/>
</dbReference>
<evidence type="ECO:0000256" key="13">
    <source>
        <dbReference type="ARBA" id="ARBA00022967"/>
    </source>
</evidence>
<dbReference type="SUPFAM" id="SSF81660">
    <property type="entry name" value="Metal cation-transporting ATPase, ATP-binding domain N"/>
    <property type="match status" value="1"/>
</dbReference>
<evidence type="ECO:0000256" key="16">
    <source>
        <dbReference type="ARBA" id="ARBA00029806"/>
    </source>
</evidence>
<keyword evidence="21" id="KW-1185">Reference proteome</keyword>
<evidence type="ECO:0000256" key="9">
    <source>
        <dbReference type="ARBA" id="ARBA00022692"/>
    </source>
</evidence>
<evidence type="ECO:0000256" key="5">
    <source>
        <dbReference type="ARBA" id="ARBA00013555"/>
    </source>
</evidence>
<feature type="transmembrane region" description="Helical" evidence="18">
    <location>
        <begin position="87"/>
        <end position="109"/>
    </location>
</feature>
<evidence type="ECO:0000256" key="18">
    <source>
        <dbReference type="SAM" id="Phobius"/>
    </source>
</evidence>
<dbReference type="InterPro" id="IPR006068">
    <property type="entry name" value="ATPase_P-typ_cation-transptr_C"/>
</dbReference>
<keyword evidence="8" id="KW-0597">Phosphoprotein</keyword>
<dbReference type="GO" id="GO:0005886">
    <property type="term" value="C:plasma membrane"/>
    <property type="evidence" value="ECO:0007669"/>
    <property type="project" value="UniProtKB-SubCell"/>
</dbReference>
<comment type="catalytic activity">
    <reaction evidence="17">
        <text>Mg(2+)(out) + ATP + H2O = Mg(2+)(in) + ADP + phosphate + H(+)</text>
        <dbReference type="Rhea" id="RHEA:10260"/>
        <dbReference type="ChEBI" id="CHEBI:15377"/>
        <dbReference type="ChEBI" id="CHEBI:15378"/>
        <dbReference type="ChEBI" id="CHEBI:18420"/>
        <dbReference type="ChEBI" id="CHEBI:30616"/>
        <dbReference type="ChEBI" id="CHEBI:43474"/>
        <dbReference type="ChEBI" id="CHEBI:456216"/>
        <dbReference type="EC" id="7.2.2.14"/>
    </reaction>
</comment>
<evidence type="ECO:0000256" key="7">
    <source>
        <dbReference type="ARBA" id="ARBA00022519"/>
    </source>
</evidence>
<dbReference type="Gene3D" id="2.70.150.10">
    <property type="entry name" value="Calcium-transporting ATPase, cytoplasmic transduction domain A"/>
    <property type="match status" value="1"/>
</dbReference>
<dbReference type="InterPro" id="IPR023214">
    <property type="entry name" value="HAD_sf"/>
</dbReference>
<evidence type="ECO:0000256" key="1">
    <source>
        <dbReference type="ARBA" id="ARBA00003954"/>
    </source>
</evidence>
<keyword evidence="7" id="KW-0997">Cell inner membrane</keyword>
<dbReference type="EC" id="7.2.2.14" evidence="4"/>
<dbReference type="STRING" id="1588748.HMPREF3182_00491"/>
<dbReference type="InterPro" id="IPR036412">
    <property type="entry name" value="HAD-like_sf"/>
</dbReference>
<keyword evidence="14 18" id="KW-1133">Transmembrane helix</keyword>
<evidence type="ECO:0000256" key="17">
    <source>
        <dbReference type="ARBA" id="ARBA00047295"/>
    </source>
</evidence>
<evidence type="ECO:0000256" key="8">
    <source>
        <dbReference type="ARBA" id="ARBA00022553"/>
    </source>
</evidence>
<dbReference type="GO" id="GO:0005524">
    <property type="term" value="F:ATP binding"/>
    <property type="evidence" value="ECO:0007669"/>
    <property type="project" value="UniProtKB-KW"/>
</dbReference>
<keyword evidence="11" id="KW-0067">ATP-binding</keyword>
<dbReference type="AlphaFoldDB" id="A0A134CJR9"/>
<feature type="transmembrane region" description="Helical" evidence="18">
    <location>
        <begin position="252"/>
        <end position="270"/>
    </location>
</feature>
<proteinExistence type="inferred from homology"/>
<dbReference type="InterPro" id="IPR059000">
    <property type="entry name" value="ATPase_P-type_domA"/>
</dbReference>
<feature type="domain" description="Cation-transporting P-type ATPase N-terminal" evidence="19">
    <location>
        <begin position="10"/>
        <end position="83"/>
    </location>
</feature>
<evidence type="ECO:0000256" key="6">
    <source>
        <dbReference type="ARBA" id="ARBA00022475"/>
    </source>
</evidence>
<dbReference type="Proteomes" id="UP000070160">
    <property type="component" value="Unassembled WGS sequence"/>
</dbReference>
<dbReference type="Gene3D" id="1.20.1110.10">
    <property type="entry name" value="Calcium-transporting ATPase, transmembrane domain"/>
    <property type="match status" value="1"/>
</dbReference>
<feature type="transmembrane region" description="Helical" evidence="18">
    <location>
        <begin position="62"/>
        <end position="81"/>
    </location>
</feature>
<keyword evidence="13" id="KW-1278">Translocase</keyword>
<evidence type="ECO:0000256" key="2">
    <source>
        <dbReference type="ARBA" id="ARBA00004429"/>
    </source>
</evidence>
<feature type="transmembrane region" description="Helical" evidence="18">
    <location>
        <begin position="282"/>
        <end position="306"/>
    </location>
</feature>
<dbReference type="InterPro" id="IPR004014">
    <property type="entry name" value="ATPase_P-typ_cation-transptr_N"/>
</dbReference>
<keyword evidence="9 18" id="KW-0812">Transmembrane</keyword>
<dbReference type="Pfam" id="PF13246">
    <property type="entry name" value="Cation_ATPase"/>
    <property type="match status" value="1"/>
</dbReference>
<name>A0A134CJR9_9FIRM</name>